<keyword evidence="2" id="KW-1185">Reference proteome</keyword>
<evidence type="ECO:0000313" key="2">
    <source>
        <dbReference type="Proteomes" id="UP000091857"/>
    </source>
</evidence>
<reference evidence="2" key="1">
    <citation type="journal article" date="2016" name="Nat. Biotechnol.">
        <title>Sequencing wild and cultivated cassava and related species reveals extensive interspecific hybridization and genetic diversity.</title>
        <authorList>
            <person name="Bredeson J.V."/>
            <person name="Lyons J.B."/>
            <person name="Prochnik S.E."/>
            <person name="Wu G.A."/>
            <person name="Ha C.M."/>
            <person name="Edsinger-Gonzales E."/>
            <person name="Grimwood J."/>
            <person name="Schmutz J."/>
            <person name="Rabbi I.Y."/>
            <person name="Egesi C."/>
            <person name="Nauluvula P."/>
            <person name="Lebot V."/>
            <person name="Ndunguru J."/>
            <person name="Mkamilo G."/>
            <person name="Bart R.S."/>
            <person name="Setter T.L."/>
            <person name="Gleadow R.M."/>
            <person name="Kulakow P."/>
            <person name="Ferguson M.E."/>
            <person name="Rounsley S."/>
            <person name="Rokhsar D.S."/>
        </authorList>
    </citation>
    <scope>NUCLEOTIDE SEQUENCE [LARGE SCALE GENOMIC DNA]</scope>
    <source>
        <strain evidence="2">cv. AM560-2</strain>
    </source>
</reference>
<name>A0ACB7H3X9_MANES</name>
<comment type="caution">
    <text evidence="1">The sequence shown here is derived from an EMBL/GenBank/DDBJ whole genome shotgun (WGS) entry which is preliminary data.</text>
</comment>
<gene>
    <name evidence="1" type="ORF">MANES_09G058984v8</name>
</gene>
<accession>A0ACB7H3X9</accession>
<sequence length="998" mass="110054">MEMENTRRSFDRSREPGLKKPRLAEEQTNIDARPFPQSRRPATAVPAPSSAARYRDTSDRESGSNNSSRTGAYQPQPQQYQELVSRYKAALSELTFNSKPIISNLTIIAGENLHAAKAIAATVCANILEVPSEQKLPSLYLLDCIVKNIGRDYIKYFAARLPQVFCKVYRQVDPSVHLSMRHLFGTWKGVFPPLSLQMIEKELGFASAANGSSSGTATSRPDSQSRHPQHSIHVNPKYLEIQSLQQSGRAKGLANDLTVPITNSTEDAESLERPERVAGIGPGRSLVDPPVKIHNIQRFHRETPNEPVHEKKINAMYGDLEHTSDISRNSGSGIGRISRKVAEQGYEKAQYGAGNSVTETIVGQTNGFSMKHGFPNFSMRKAANVDLHRQPTQGVTSKSSSAVLDSWKNTEEEEFMWNMHSRLSDQDAVNLSNKSRKELWTADDAKKMEFENQLRKQEDAHEVVSRFGNPPAPSFPARSHHQLQNSMEQDLSRPDYKAHHLSVNLLQSNVQLGNLQKLQPEDLPSSSPSLPSFQRSRRHPILQPRQADSKRVEPSGLVSKILTPSTLGSSAPDHSTPLSAEVSGESSTSSLLAAVMSSGILSNITTVGFTNKSSQDNGQNPVDSKIHPPLPSGASPSQITSSWPRITSPSGPLSLDVTSVTSNISQRKVEQPPGSPPSSVQTSSAVNKVDDPISNLLSSLIAKGLISASKSETSSSLPPHMPTQSESKNPSITNSSNTSTSLPVSSVIPHSSTDDEVLLPVPDAIKSVVLPQSTSAEIRTLIGLEFKSDIIRVLHPLVICSLFDDLLHQCSVCGLKLKLKERLDRHLEWYTWRKSEPDGRNKVTRRWYACSGDWVTGKTELPLRIESSVFTDELVRTMDENEPMVPADGDQCLCVLCGELFEDYYSHERKKWMFKAAMHLSLTLRDGRIGTTSENVEGPIVHVNCISESSVYDLRLASDNEMRVCILHSIPSSDVSNKRQTVSHSALQFALIKLLEYE</sequence>
<protein>
    <submittedName>
        <fullName evidence="1">Uncharacterized protein</fullName>
    </submittedName>
</protein>
<evidence type="ECO:0000313" key="1">
    <source>
        <dbReference type="EMBL" id="KAG8647097.1"/>
    </source>
</evidence>
<proteinExistence type="predicted"/>
<dbReference type="Proteomes" id="UP000091857">
    <property type="component" value="Chromosome 9"/>
</dbReference>
<dbReference type="EMBL" id="CM004395">
    <property type="protein sequence ID" value="KAG8647097.1"/>
    <property type="molecule type" value="Genomic_DNA"/>
</dbReference>
<organism evidence="1 2">
    <name type="scientific">Manihot esculenta</name>
    <name type="common">Cassava</name>
    <name type="synonym">Jatropha manihot</name>
    <dbReference type="NCBI Taxonomy" id="3983"/>
    <lineage>
        <taxon>Eukaryota</taxon>
        <taxon>Viridiplantae</taxon>
        <taxon>Streptophyta</taxon>
        <taxon>Embryophyta</taxon>
        <taxon>Tracheophyta</taxon>
        <taxon>Spermatophyta</taxon>
        <taxon>Magnoliopsida</taxon>
        <taxon>eudicotyledons</taxon>
        <taxon>Gunneridae</taxon>
        <taxon>Pentapetalae</taxon>
        <taxon>rosids</taxon>
        <taxon>fabids</taxon>
        <taxon>Malpighiales</taxon>
        <taxon>Euphorbiaceae</taxon>
        <taxon>Crotonoideae</taxon>
        <taxon>Manihoteae</taxon>
        <taxon>Manihot</taxon>
    </lineage>
</organism>